<dbReference type="Gene3D" id="3.20.110.10">
    <property type="entry name" value="Glycoside hydrolase 38, N terminal domain"/>
    <property type="match status" value="1"/>
</dbReference>
<keyword evidence="13" id="KW-1185">Reference proteome</keyword>
<evidence type="ECO:0000256" key="3">
    <source>
        <dbReference type="ARBA" id="ARBA00022723"/>
    </source>
</evidence>
<keyword evidence="4" id="KW-0378">Hydrolase</keyword>
<evidence type="ECO:0000313" key="13">
    <source>
        <dbReference type="Proteomes" id="UP000005237"/>
    </source>
</evidence>
<dbReference type="InterPro" id="IPR050843">
    <property type="entry name" value="Glycosyl_Hydrlase_38"/>
</dbReference>
<dbReference type="InterPro" id="IPR027291">
    <property type="entry name" value="Glyco_hydro_38_N_sf"/>
</dbReference>
<dbReference type="InterPro" id="IPR000602">
    <property type="entry name" value="Glyco_hydro_38_N"/>
</dbReference>
<dbReference type="SUPFAM" id="SSF88713">
    <property type="entry name" value="Glycoside hydrolase/deacetylase"/>
    <property type="match status" value="1"/>
</dbReference>
<dbReference type="EC" id="3.2.1.114" evidence="8"/>
<dbReference type="GO" id="GO:0046872">
    <property type="term" value="F:metal ion binding"/>
    <property type="evidence" value="ECO:0007669"/>
    <property type="project" value="UniProtKB-KW"/>
</dbReference>
<dbReference type="PANTHER" id="PTHR11607:SF71">
    <property type="entry name" value="ALPHA-MANNOSIDASE"/>
    <property type="match status" value="1"/>
</dbReference>
<dbReference type="Proteomes" id="UP000005237">
    <property type="component" value="Unassembled WGS sequence"/>
</dbReference>
<dbReference type="InterPro" id="IPR015341">
    <property type="entry name" value="Glyco_hydro_38_cen"/>
</dbReference>
<dbReference type="PANTHER" id="PTHR11607">
    <property type="entry name" value="ALPHA-MANNOSIDASE"/>
    <property type="match status" value="1"/>
</dbReference>
<reference evidence="13" key="1">
    <citation type="submission" date="2010-08" db="EMBL/GenBank/DDBJ databases">
        <authorList>
            <consortium name="Caenorhabditis japonica Sequencing Consortium"/>
            <person name="Wilson R.K."/>
        </authorList>
    </citation>
    <scope>NUCLEOTIDE SEQUENCE [LARGE SCALE GENOMIC DNA]</scope>
    <source>
        <strain evidence="13">DF5081</strain>
    </source>
</reference>
<dbReference type="GO" id="GO:0006491">
    <property type="term" value="P:N-glycan processing"/>
    <property type="evidence" value="ECO:0007669"/>
    <property type="project" value="TreeGrafter"/>
</dbReference>
<dbReference type="EnsemblMetazoa" id="CJA16326a.1">
    <property type="protein sequence ID" value="CJA16326a.1"/>
    <property type="gene ID" value="WBGene00135530"/>
</dbReference>
<dbReference type="GO" id="GO:0030246">
    <property type="term" value="F:carbohydrate binding"/>
    <property type="evidence" value="ECO:0007669"/>
    <property type="project" value="InterPro"/>
</dbReference>
<dbReference type="SUPFAM" id="SSF88688">
    <property type="entry name" value="Families 57/38 glycoside transferase middle domain"/>
    <property type="match status" value="1"/>
</dbReference>
<evidence type="ECO:0000256" key="9">
    <source>
        <dbReference type="ARBA" id="ARBA00083602"/>
    </source>
</evidence>
<dbReference type="SUPFAM" id="SSF74650">
    <property type="entry name" value="Galactose mutarotase-like"/>
    <property type="match status" value="1"/>
</dbReference>
<keyword evidence="6" id="KW-0326">Glycosidase</keyword>
<dbReference type="InterPro" id="IPR028995">
    <property type="entry name" value="Glyco_hydro_57/38_cen_sf"/>
</dbReference>
<reference evidence="12" key="2">
    <citation type="submission" date="2022-06" db="UniProtKB">
        <authorList>
            <consortium name="EnsemblMetazoa"/>
        </authorList>
    </citation>
    <scope>IDENTIFICATION</scope>
    <source>
        <strain evidence="12">DF5081</strain>
    </source>
</reference>
<evidence type="ECO:0000256" key="4">
    <source>
        <dbReference type="ARBA" id="ARBA00022801"/>
    </source>
</evidence>
<proteinExistence type="inferred from homology"/>
<accession>A0A8R1E060</accession>
<evidence type="ECO:0000256" key="5">
    <source>
        <dbReference type="ARBA" id="ARBA00022833"/>
    </source>
</evidence>
<evidence type="ECO:0000256" key="1">
    <source>
        <dbReference type="ARBA" id="ARBA00001947"/>
    </source>
</evidence>
<dbReference type="AlphaFoldDB" id="A0A8R1E060"/>
<dbReference type="InterPro" id="IPR011013">
    <property type="entry name" value="Gal_mutarotase_sf_dom"/>
</dbReference>
<organism evidence="12 13">
    <name type="scientific">Caenorhabditis japonica</name>
    <dbReference type="NCBI Taxonomy" id="281687"/>
    <lineage>
        <taxon>Eukaryota</taxon>
        <taxon>Metazoa</taxon>
        <taxon>Ecdysozoa</taxon>
        <taxon>Nematoda</taxon>
        <taxon>Chromadorea</taxon>
        <taxon>Rhabditida</taxon>
        <taxon>Rhabditina</taxon>
        <taxon>Rhabditomorpha</taxon>
        <taxon>Rhabditoidea</taxon>
        <taxon>Rhabditidae</taxon>
        <taxon>Peloderinae</taxon>
        <taxon>Caenorhabditis</taxon>
    </lineage>
</organism>
<feature type="domain" description="Glycoside hydrolase family 38 central" evidence="11">
    <location>
        <begin position="289"/>
        <end position="370"/>
    </location>
</feature>
<dbReference type="GO" id="GO:0004572">
    <property type="term" value="F:mannosyl-oligosaccharide 1,3-1,6-alpha-mannosidase activity"/>
    <property type="evidence" value="ECO:0007669"/>
    <property type="project" value="UniProtKB-EC"/>
</dbReference>
<protein>
    <recommendedName>
        <fullName evidence="8">mannosyl-oligosaccharide 1,3-1,6-alpha-mannosidase</fullName>
        <ecNumber evidence="8">3.2.1.114</ecNumber>
    </recommendedName>
    <alternativeName>
        <fullName evidence="9">Mannosyl-oligosaccharide 1,3-1,6-alpha-mannosidase</fullName>
    </alternativeName>
</protein>
<dbReference type="SMART" id="SM00872">
    <property type="entry name" value="Alpha-mann_mid"/>
    <property type="match status" value="1"/>
</dbReference>
<name>A0A8R1E060_CAEJA</name>
<evidence type="ECO:0000256" key="8">
    <source>
        <dbReference type="ARBA" id="ARBA00066412"/>
    </source>
</evidence>
<evidence type="ECO:0000256" key="7">
    <source>
        <dbReference type="ARBA" id="ARBA00059516"/>
    </source>
</evidence>
<dbReference type="Gene3D" id="1.20.1270.50">
    <property type="entry name" value="Glycoside hydrolase family 38, central domain"/>
    <property type="match status" value="1"/>
</dbReference>
<dbReference type="Pfam" id="PF09261">
    <property type="entry name" value="Alpha-mann_mid"/>
    <property type="match status" value="1"/>
</dbReference>
<keyword evidence="3" id="KW-0479">Metal-binding</keyword>
<dbReference type="InterPro" id="IPR011330">
    <property type="entry name" value="Glyco_hydro/deAcase_b/a-brl"/>
</dbReference>
<dbReference type="InterPro" id="IPR037094">
    <property type="entry name" value="Glyco_hydro_38_cen_sf"/>
</dbReference>
<comment type="similarity">
    <text evidence="2">Belongs to the glycosyl hydrolase 38 family.</text>
</comment>
<evidence type="ECO:0000259" key="11">
    <source>
        <dbReference type="SMART" id="SM00872"/>
    </source>
</evidence>
<keyword evidence="5" id="KW-0862">Zinc</keyword>
<evidence type="ECO:0000256" key="10">
    <source>
        <dbReference type="ARBA" id="ARBA00093232"/>
    </source>
</evidence>
<dbReference type="FunFam" id="1.20.1270.50:FF:000001">
    <property type="entry name" value="Alpha-mannosidase"/>
    <property type="match status" value="1"/>
</dbReference>
<comment type="catalytic activity">
    <reaction evidence="10">
        <text>N(4)-{beta-D-GlcNAc-(1-&gt;2)-alpha-D-Man-(1-&gt;3)-[alpha-D-Man-(1-&gt;3)-[alpha-D-Man-(1-&gt;6)]-alpha-D-Man-(1-&gt;6)]-beta-D-Man-(1-&gt;4)-beta-D-GlcNAc-(1-&gt;4)-beta-D-GlcNAc}-L-asparaginyl-[protein] + 2 H2O = 2 alpha-D-mannopyranose + an N(4)-{beta-D-GlcNAc-(1-&gt;2)-alpha-D-Man-(1-&gt;3)-[alpha-D-Man-(1-&gt;6)]-beta-D-Man-(1-&gt;4)-beta-D-GlcNAc-(1-&gt;4)-beta-D-GlcNAc}-L-asparaginyl-[protein]</text>
        <dbReference type="Rhea" id="RHEA:56052"/>
        <dbReference type="Rhea" id="RHEA-COMP:14368"/>
        <dbReference type="Rhea" id="RHEA-COMP:14369"/>
        <dbReference type="ChEBI" id="CHEBI:15377"/>
        <dbReference type="ChEBI" id="CHEBI:28729"/>
        <dbReference type="ChEBI" id="CHEBI:60615"/>
        <dbReference type="ChEBI" id="CHEBI:60625"/>
        <dbReference type="EC" id="3.2.1.114"/>
    </reaction>
</comment>
<sequence>MDAIQSYLPPHLIPQEASLDDLLVKTFLSHALSLVFLDLSTLCLIKIRLKLCGGDEKITNKPETLSKMLFLYPCIKPRTIWSNDPFGYSNSVPYLFKKSGVQRHVINRIHHTIKSNLQHQQAIPFKWRQFFDTTGENDVLTQVLPYTHYDVLNSCGSNPSVCCEFDFKRITHWACPGPRPVGIDENNVKEKAGKLVSELEHMAEMYKAPVILMMHGDDFRFDMIEEWHQQHDNFLPLFDEINKGDQVEIGFGTFNDYFTELEKWNKENPSEAPPTLSGDFFPYMCALGDYWTGYYTTRPFFKRQGRLLHSLIRNADLMLSMRRSTLKRRKIDESLPILESARRNLSLFQHHDAITGTSKVSVMDDYSELLHQSIMDTKSVLEELADGELDLYPRIHDGVEMQTILNFEKNSRAREIKIFNSQLFTITDIFEIRVNVGDGGGADELLLSIGGKAIQAQIEPYFIKGKVEKDSRLDITSNFEWLKVSGPLRETIYQSTDTVFQRTSVKNVPGPAGEQIDIALSIDISKDRNTELMTRFSTKWPSDKLRSYTDSVGLQLLRREFYNLPVEKNYYPMPTAAVIETEKQR</sequence>
<evidence type="ECO:0000256" key="2">
    <source>
        <dbReference type="ARBA" id="ARBA00009792"/>
    </source>
</evidence>
<dbReference type="Gene3D" id="2.70.98.30">
    <property type="entry name" value="Golgi alpha-mannosidase II, domain 4"/>
    <property type="match status" value="1"/>
</dbReference>
<comment type="cofactor">
    <cofactor evidence="1">
        <name>Zn(2+)</name>
        <dbReference type="ChEBI" id="CHEBI:29105"/>
    </cofactor>
</comment>
<evidence type="ECO:0000313" key="12">
    <source>
        <dbReference type="EnsemblMetazoa" id="CJA16326a.1"/>
    </source>
</evidence>
<dbReference type="GO" id="GO:0006013">
    <property type="term" value="P:mannose metabolic process"/>
    <property type="evidence" value="ECO:0007669"/>
    <property type="project" value="InterPro"/>
</dbReference>
<dbReference type="GO" id="GO:0000139">
    <property type="term" value="C:Golgi membrane"/>
    <property type="evidence" value="ECO:0007669"/>
    <property type="project" value="TreeGrafter"/>
</dbReference>
<comment type="function">
    <text evidence="7">Catalyzes the first committed step in the biosynthesis of complex N-glycans. It controls conversion of high mannose to complex N-glycans; the final hydrolytic step in the N-glycan maturation pathway.</text>
</comment>
<dbReference type="Pfam" id="PF01074">
    <property type="entry name" value="Glyco_hydro_38N"/>
    <property type="match status" value="1"/>
</dbReference>
<evidence type="ECO:0000256" key="6">
    <source>
        <dbReference type="ARBA" id="ARBA00023295"/>
    </source>
</evidence>